<comment type="caution">
    <text evidence="1">The sequence shown here is derived from an EMBL/GenBank/DDBJ whole genome shotgun (WGS) entry which is preliminary data.</text>
</comment>
<dbReference type="Pfam" id="PF01019">
    <property type="entry name" value="G_glu_transpept"/>
    <property type="match status" value="1"/>
</dbReference>
<dbReference type="Gene3D" id="3.60.20.40">
    <property type="match status" value="1"/>
</dbReference>
<dbReference type="Proteomes" id="UP000032683">
    <property type="component" value="Unassembled WGS sequence"/>
</dbReference>
<gene>
    <name evidence="1" type="ORF">Gxy13693_038_008</name>
</gene>
<name>A0A0D6Q927_KOMXY</name>
<dbReference type="GO" id="GO:0016740">
    <property type="term" value="F:transferase activity"/>
    <property type="evidence" value="ECO:0007669"/>
    <property type="project" value="UniProtKB-KW"/>
</dbReference>
<organism evidence="1 2">
    <name type="scientific">Komagataeibacter xylinus NBRC 13693</name>
    <dbReference type="NCBI Taxonomy" id="1234668"/>
    <lineage>
        <taxon>Bacteria</taxon>
        <taxon>Pseudomonadati</taxon>
        <taxon>Pseudomonadota</taxon>
        <taxon>Alphaproteobacteria</taxon>
        <taxon>Acetobacterales</taxon>
        <taxon>Acetobacteraceae</taxon>
        <taxon>Komagataeibacter</taxon>
    </lineage>
</organism>
<evidence type="ECO:0000313" key="2">
    <source>
        <dbReference type="Proteomes" id="UP000032683"/>
    </source>
</evidence>
<dbReference type="SUPFAM" id="SSF56235">
    <property type="entry name" value="N-terminal nucleophile aminohydrolases (Ntn hydrolases)"/>
    <property type="match status" value="1"/>
</dbReference>
<dbReference type="PANTHER" id="PTHR43881:SF5">
    <property type="entry name" value="GAMMA-GLUTAMYLTRANSPEPTIDASE"/>
    <property type="match status" value="1"/>
</dbReference>
<dbReference type="InterPro" id="IPR052896">
    <property type="entry name" value="GGT-like_enzyme"/>
</dbReference>
<accession>A0A0D6Q927</accession>
<protein>
    <submittedName>
        <fullName evidence="1">Gamma-glutamyltransferase</fullName>
    </submittedName>
</protein>
<dbReference type="RefSeq" id="WP_048856463.1">
    <property type="nucleotide sequence ID" value="NZ_BANJ01000038.1"/>
</dbReference>
<dbReference type="InterPro" id="IPR029055">
    <property type="entry name" value="Ntn_hydrolases_N"/>
</dbReference>
<dbReference type="AlphaFoldDB" id="A0A0D6Q927"/>
<dbReference type="PRINTS" id="PR01210">
    <property type="entry name" value="GGTRANSPTASE"/>
</dbReference>
<proteinExistence type="predicted"/>
<evidence type="ECO:0000313" key="1">
    <source>
        <dbReference type="EMBL" id="GAO00038.1"/>
    </source>
</evidence>
<sequence>MTTGSHWRVADGYSSQVMPVLSGCMGAVSAAHPLAVAAGQEILGQGGSAVDAAIAAQAVLCVVSPDACGIGGDLFAIIDDTHSVQAISGAGAAPASGHECAIDGANSVTVPGLPGAWSVMHNRWGVLPLEACLKRATLIAENGFEVSAYLGRTLAAHDGRLRQNGSADCPWRHVKAGDKHVQPQLAEVLRAFARTGPACFYTGDMARAIVGRVHALGGALDLNDMADHQTELTDPLQVNYNGVDVFLQPPPTQGVLLGMVLNNFANFHPADDIAAEHVAVELTEASFAYRDRAFEGPALLDQLLEIDVSRAGNRGGPRGYLHTAGVCVTDAQGMAVSSLVSVFDDFGSCVFVPELGIFLNNRAGGFTQGANSYAPGKRPVHTLAPALLRTAQGTLAIATPGADGQVQTLLQFIDRIIRRGEDLATAIAAPRWRSQAGKLLMEHRHPARSALAGRGHVIEPMADGAMCFGAIACAGVDRAGMPYAVGDWRRENWAGVI</sequence>
<reference evidence="1 2" key="1">
    <citation type="submission" date="2012-11" db="EMBL/GenBank/DDBJ databases">
        <title>Whole genome sequence of Gluconacetobacter xylinus NBRC 13693.</title>
        <authorList>
            <person name="Azuma Y."/>
            <person name="Higashiura N."/>
            <person name="Hirakawa H."/>
            <person name="Matsushita K."/>
        </authorList>
    </citation>
    <scope>NUCLEOTIDE SEQUENCE [LARGE SCALE GENOMIC DNA]</scope>
    <source>
        <strain evidence="1 2">NBRC 13693</strain>
    </source>
</reference>
<dbReference type="Gene3D" id="1.10.246.230">
    <property type="match status" value="1"/>
</dbReference>
<dbReference type="EMBL" id="BANJ01000038">
    <property type="protein sequence ID" value="GAO00038.1"/>
    <property type="molecule type" value="Genomic_DNA"/>
</dbReference>
<keyword evidence="1" id="KW-0808">Transferase</keyword>
<dbReference type="InterPro" id="IPR043137">
    <property type="entry name" value="GGT_ssub_C"/>
</dbReference>
<dbReference type="PANTHER" id="PTHR43881">
    <property type="entry name" value="GAMMA-GLUTAMYLTRANSPEPTIDASE (AFU_ORTHOLOGUE AFUA_4G13580)"/>
    <property type="match status" value="1"/>
</dbReference>